<dbReference type="InterPro" id="IPR016181">
    <property type="entry name" value="Acyl_CoA_acyltransferase"/>
</dbReference>
<dbReference type="Pfam" id="PF00583">
    <property type="entry name" value="Acetyltransf_1"/>
    <property type="match status" value="1"/>
</dbReference>
<dbReference type="PROSITE" id="PS51186">
    <property type="entry name" value="GNAT"/>
    <property type="match status" value="1"/>
</dbReference>
<evidence type="ECO:0000313" key="4">
    <source>
        <dbReference type="EMBL" id="MBZ6076716.1"/>
    </source>
</evidence>
<sequence length="173" mass="19127">MTDPTYSVRPSQQDDLARLADVERSAAVVYFAALGEPTDVPDVMAPDTLRACHDTGLLWISVDGSDRPVGFLAAEKIDGSLFIKEMSVHQNHQRRGLGHCLMQTALAHARDSGCASVSLTTDRLIPFNAPFYERIGFSALPIDEAPAALRLVHDQEIKSGFDPRRRILMIRRL</sequence>
<dbReference type="EMBL" id="JAIRBM010000006">
    <property type="protein sequence ID" value="MBZ6076716.1"/>
    <property type="molecule type" value="Genomic_DNA"/>
</dbReference>
<dbReference type="Gene3D" id="3.40.630.30">
    <property type="match status" value="1"/>
</dbReference>
<dbReference type="RefSeq" id="WP_224313027.1">
    <property type="nucleotide sequence ID" value="NZ_JAIRBM010000006.1"/>
</dbReference>
<comment type="caution">
    <text evidence="4">The sequence shown here is derived from an EMBL/GenBank/DDBJ whole genome shotgun (WGS) entry which is preliminary data.</text>
</comment>
<name>A0ABS7VMH1_9HYPH</name>
<feature type="domain" description="N-acetyltransferase" evidence="3">
    <location>
        <begin position="6"/>
        <end position="156"/>
    </location>
</feature>
<keyword evidence="1" id="KW-0808">Transferase</keyword>
<dbReference type="PANTHER" id="PTHR43800:SF1">
    <property type="entry name" value="PEPTIDYL-LYSINE N-ACETYLTRANSFERASE YJAB"/>
    <property type="match status" value="1"/>
</dbReference>
<dbReference type="InterPro" id="IPR000182">
    <property type="entry name" value="GNAT_dom"/>
</dbReference>
<dbReference type="CDD" id="cd04301">
    <property type="entry name" value="NAT_SF"/>
    <property type="match status" value="1"/>
</dbReference>
<keyword evidence="5" id="KW-1185">Reference proteome</keyword>
<dbReference type="Proteomes" id="UP000704176">
    <property type="component" value="Unassembled WGS sequence"/>
</dbReference>
<protein>
    <submittedName>
        <fullName evidence="4">GNAT family N-acetyltransferase</fullName>
    </submittedName>
</protein>
<evidence type="ECO:0000259" key="3">
    <source>
        <dbReference type="PROSITE" id="PS51186"/>
    </source>
</evidence>
<dbReference type="PANTHER" id="PTHR43800">
    <property type="entry name" value="PEPTIDYL-LYSINE N-ACETYLTRANSFERASE YJAB"/>
    <property type="match status" value="1"/>
</dbReference>
<evidence type="ECO:0000256" key="1">
    <source>
        <dbReference type="ARBA" id="ARBA00022679"/>
    </source>
</evidence>
<gene>
    <name evidence="4" type="ORF">K9B37_10560</name>
</gene>
<reference evidence="4 5" key="1">
    <citation type="submission" date="2021-09" db="EMBL/GenBank/DDBJ databases">
        <title>The complete genome sequence of a new microorganism.</title>
        <authorList>
            <person name="Zi Z."/>
        </authorList>
    </citation>
    <scope>NUCLEOTIDE SEQUENCE [LARGE SCALE GENOMIC DNA]</scope>
    <source>
        <strain evidence="4 5">WGZ8</strain>
    </source>
</reference>
<keyword evidence="2" id="KW-0012">Acyltransferase</keyword>
<accession>A0ABS7VMH1</accession>
<organism evidence="4 5">
    <name type="scientific">Microvirga puerhi</name>
    <dbReference type="NCBI Taxonomy" id="2876078"/>
    <lineage>
        <taxon>Bacteria</taxon>
        <taxon>Pseudomonadati</taxon>
        <taxon>Pseudomonadota</taxon>
        <taxon>Alphaproteobacteria</taxon>
        <taxon>Hyphomicrobiales</taxon>
        <taxon>Methylobacteriaceae</taxon>
        <taxon>Microvirga</taxon>
    </lineage>
</organism>
<evidence type="ECO:0000313" key="5">
    <source>
        <dbReference type="Proteomes" id="UP000704176"/>
    </source>
</evidence>
<dbReference type="SUPFAM" id="SSF55729">
    <property type="entry name" value="Acyl-CoA N-acyltransferases (Nat)"/>
    <property type="match status" value="1"/>
</dbReference>
<evidence type="ECO:0000256" key="2">
    <source>
        <dbReference type="ARBA" id="ARBA00023315"/>
    </source>
</evidence>
<proteinExistence type="predicted"/>